<dbReference type="Pfam" id="PF00528">
    <property type="entry name" value="BPD_transp_1"/>
    <property type="match status" value="1"/>
</dbReference>
<dbReference type="InterPro" id="IPR051204">
    <property type="entry name" value="ABC_transp_perm/SBD"/>
</dbReference>
<dbReference type="PANTHER" id="PTHR30177:SF4">
    <property type="entry name" value="OSMOPROTECTANT IMPORT PERMEASE PROTEIN OSMW"/>
    <property type="match status" value="1"/>
</dbReference>
<feature type="transmembrane region" description="Helical" evidence="6">
    <location>
        <begin position="220"/>
        <end position="241"/>
    </location>
</feature>
<evidence type="ECO:0000313" key="8">
    <source>
        <dbReference type="EMBL" id="VEP13308.1"/>
    </source>
</evidence>
<feature type="transmembrane region" description="Helical" evidence="6">
    <location>
        <begin position="64"/>
        <end position="80"/>
    </location>
</feature>
<dbReference type="GO" id="GO:0005886">
    <property type="term" value="C:plasma membrane"/>
    <property type="evidence" value="ECO:0007669"/>
    <property type="project" value="UniProtKB-SubCell"/>
</dbReference>
<evidence type="ECO:0000256" key="3">
    <source>
        <dbReference type="ARBA" id="ARBA00022692"/>
    </source>
</evidence>
<keyword evidence="9" id="KW-1185">Reference proteome</keyword>
<feature type="transmembrane region" description="Helical" evidence="6">
    <location>
        <begin position="134"/>
        <end position="160"/>
    </location>
</feature>
<dbReference type="PROSITE" id="PS50928">
    <property type="entry name" value="ABC_TM1"/>
    <property type="match status" value="1"/>
</dbReference>
<gene>
    <name evidence="8" type="ORF">H1P_1930009</name>
</gene>
<dbReference type="Proteomes" id="UP000320055">
    <property type="component" value="Unassembled WGS sequence"/>
</dbReference>
<feature type="transmembrane region" description="Helical" evidence="6">
    <location>
        <begin position="290"/>
        <end position="310"/>
    </location>
</feature>
<keyword evidence="2 6" id="KW-0813">Transport</keyword>
<keyword evidence="3 6" id="KW-0812">Transmembrane</keyword>
<dbReference type="OrthoDB" id="9801163at2"/>
<dbReference type="Gene3D" id="1.10.3720.10">
    <property type="entry name" value="MetI-like"/>
    <property type="match status" value="1"/>
</dbReference>
<feature type="transmembrane region" description="Helical" evidence="6">
    <location>
        <begin position="261"/>
        <end position="278"/>
    </location>
</feature>
<dbReference type="GO" id="GO:0055085">
    <property type="term" value="P:transmembrane transport"/>
    <property type="evidence" value="ECO:0007669"/>
    <property type="project" value="InterPro"/>
</dbReference>
<feature type="transmembrane region" description="Helical" evidence="6">
    <location>
        <begin position="26"/>
        <end position="44"/>
    </location>
</feature>
<keyword evidence="5 6" id="KW-0472">Membrane</keyword>
<reference evidence="8 9" key="1">
    <citation type="submission" date="2019-01" db="EMBL/GenBank/DDBJ databases">
        <authorList>
            <person name="Brito A."/>
        </authorList>
    </citation>
    <scope>NUCLEOTIDE SEQUENCE [LARGE SCALE GENOMIC DNA]</scope>
    <source>
        <strain evidence="8">1</strain>
    </source>
</reference>
<dbReference type="AlphaFoldDB" id="A0A563VPB1"/>
<feature type="transmembrane region" description="Helical" evidence="6">
    <location>
        <begin position="322"/>
        <end position="343"/>
    </location>
</feature>
<evidence type="ECO:0000313" key="9">
    <source>
        <dbReference type="Proteomes" id="UP000320055"/>
    </source>
</evidence>
<dbReference type="RefSeq" id="WP_144871555.1">
    <property type="nucleotide sequence ID" value="NZ_LR213943.1"/>
</dbReference>
<sequence length="360" mass="38246">MLAEMISYIIENSQDFTTALGEHLELTLIALGISIAFGLLLGIIGSRFRSLRNFLLNVGKIGRTIPSLAVLALSLPLLGIGKPPTLLALTLIGTLPILINTIIGLEQVDKDTKEAAVGMGMKDLQILRQLELPIALPVIMAGIRTAAVVIVAGATLAGFIGGGGLGDLILNGHQLGRDHVMLAGAIPATLLSFYFEEAFGRLETWATPKGLTDETRQSGGLIGLLLAIAVMPLIFGTLLPWSITNTTGEAPTVLTGIHPEYRGIGLPILVLGLVATLWPRRGEKGNSWPITLVTWGAAIAALLWFVVGLFSKIDALETSGLVLLLASVVSITAITSLELVLSYRNHRANPRRIKELQTTL</sequence>
<dbReference type="EMBL" id="CAACVJ010000105">
    <property type="protein sequence ID" value="VEP13308.1"/>
    <property type="molecule type" value="Genomic_DNA"/>
</dbReference>
<evidence type="ECO:0000256" key="4">
    <source>
        <dbReference type="ARBA" id="ARBA00022989"/>
    </source>
</evidence>
<name>A0A563VPB1_9CYAN</name>
<evidence type="ECO:0000256" key="2">
    <source>
        <dbReference type="ARBA" id="ARBA00022448"/>
    </source>
</evidence>
<dbReference type="InterPro" id="IPR000515">
    <property type="entry name" value="MetI-like"/>
</dbReference>
<protein>
    <submittedName>
        <fullName evidence="8">ABC transporter, permease protein</fullName>
    </submittedName>
</protein>
<dbReference type="InterPro" id="IPR035906">
    <property type="entry name" value="MetI-like_sf"/>
</dbReference>
<comment type="similarity">
    <text evidence="6">Belongs to the binding-protein-dependent transport system permease family.</text>
</comment>
<feature type="transmembrane region" description="Helical" evidence="6">
    <location>
        <begin position="180"/>
        <end position="199"/>
    </location>
</feature>
<evidence type="ECO:0000256" key="6">
    <source>
        <dbReference type="RuleBase" id="RU363032"/>
    </source>
</evidence>
<evidence type="ECO:0000256" key="1">
    <source>
        <dbReference type="ARBA" id="ARBA00004141"/>
    </source>
</evidence>
<dbReference type="SUPFAM" id="SSF161098">
    <property type="entry name" value="MetI-like"/>
    <property type="match status" value="1"/>
</dbReference>
<feature type="transmembrane region" description="Helical" evidence="6">
    <location>
        <begin position="86"/>
        <end position="105"/>
    </location>
</feature>
<proteinExistence type="inferred from homology"/>
<keyword evidence="4 6" id="KW-1133">Transmembrane helix</keyword>
<dbReference type="CDD" id="cd06261">
    <property type="entry name" value="TM_PBP2"/>
    <property type="match status" value="1"/>
</dbReference>
<evidence type="ECO:0000259" key="7">
    <source>
        <dbReference type="PROSITE" id="PS50928"/>
    </source>
</evidence>
<feature type="domain" description="ABC transmembrane type-1" evidence="7">
    <location>
        <begin position="20"/>
        <end position="199"/>
    </location>
</feature>
<dbReference type="GO" id="GO:0031460">
    <property type="term" value="P:glycine betaine transport"/>
    <property type="evidence" value="ECO:0007669"/>
    <property type="project" value="TreeGrafter"/>
</dbReference>
<dbReference type="PANTHER" id="PTHR30177">
    <property type="entry name" value="GLYCINE BETAINE/L-PROLINE TRANSPORT SYSTEM PERMEASE PROTEIN PROW"/>
    <property type="match status" value="1"/>
</dbReference>
<evidence type="ECO:0000256" key="5">
    <source>
        <dbReference type="ARBA" id="ARBA00023136"/>
    </source>
</evidence>
<organism evidence="8 9">
    <name type="scientific">Hyella patelloides LEGE 07179</name>
    <dbReference type="NCBI Taxonomy" id="945734"/>
    <lineage>
        <taxon>Bacteria</taxon>
        <taxon>Bacillati</taxon>
        <taxon>Cyanobacteriota</taxon>
        <taxon>Cyanophyceae</taxon>
        <taxon>Pleurocapsales</taxon>
        <taxon>Hyellaceae</taxon>
        <taxon>Hyella</taxon>
    </lineage>
</organism>
<accession>A0A563VPB1</accession>
<comment type="subcellular location">
    <subcellularLocation>
        <location evidence="6">Cell membrane</location>
        <topology evidence="6">Multi-pass membrane protein</topology>
    </subcellularLocation>
    <subcellularLocation>
        <location evidence="1">Membrane</location>
        <topology evidence="1">Multi-pass membrane protein</topology>
    </subcellularLocation>
</comment>